<sequence>MVTAWCTILHAFHKVIMSINLSRNVFVQKIIRIGREKTQIRKIIHKIDNQLSRYILVGSLNTLFSCFLFLILSQLGFYYIYAISITWCVGMLFSFKATGKWVFKNNDKALLIKFVALYCVIYLISIGLLKGCNSFLNNSSLSGIITIIIASGLSFLGNKHLVFITRQHKK</sequence>
<dbReference type="EMBL" id="CP025491">
    <property type="protein sequence ID" value="AUH71527.1"/>
    <property type="molecule type" value="Genomic_DNA"/>
</dbReference>
<evidence type="ECO:0000313" key="8">
    <source>
        <dbReference type="EMBL" id="AUH71527.1"/>
    </source>
</evidence>
<keyword evidence="9" id="KW-1185">Reference proteome</keyword>
<dbReference type="InterPro" id="IPR051401">
    <property type="entry name" value="GtrA_CellWall_Glycosyl"/>
</dbReference>
<dbReference type="Proteomes" id="UP000234343">
    <property type="component" value="Chromosome"/>
</dbReference>
<accession>A0A2H5FJ03</accession>
<evidence type="ECO:0000256" key="1">
    <source>
        <dbReference type="ARBA" id="ARBA00004141"/>
    </source>
</evidence>
<dbReference type="PANTHER" id="PTHR38459">
    <property type="entry name" value="PROPHAGE BACTOPRENOL-LINKED GLUCOSE TRANSLOCASE HOMOLOG"/>
    <property type="match status" value="1"/>
</dbReference>
<organism evidence="8 9">
    <name type="scientific">Legionella sainthelensi</name>
    <dbReference type="NCBI Taxonomy" id="28087"/>
    <lineage>
        <taxon>Bacteria</taxon>
        <taxon>Pseudomonadati</taxon>
        <taxon>Pseudomonadota</taxon>
        <taxon>Gammaproteobacteria</taxon>
        <taxon>Legionellales</taxon>
        <taxon>Legionellaceae</taxon>
        <taxon>Legionella</taxon>
    </lineage>
</organism>
<dbReference type="RefSeq" id="WP_101899256.1">
    <property type="nucleotide sequence ID" value="NZ_CP025491.2"/>
</dbReference>
<feature type="transmembrane region" description="Helical" evidence="6">
    <location>
        <begin position="78"/>
        <end position="98"/>
    </location>
</feature>
<keyword evidence="5 6" id="KW-0472">Membrane</keyword>
<evidence type="ECO:0000313" key="9">
    <source>
        <dbReference type="Proteomes" id="UP000234343"/>
    </source>
</evidence>
<name>A0A2H5FJ03_9GAMM</name>
<keyword evidence="4 6" id="KW-1133">Transmembrane helix</keyword>
<protein>
    <submittedName>
        <fullName evidence="8">GtrA family protein</fullName>
    </submittedName>
</protein>
<dbReference type="GO" id="GO:0000271">
    <property type="term" value="P:polysaccharide biosynthetic process"/>
    <property type="evidence" value="ECO:0007669"/>
    <property type="project" value="InterPro"/>
</dbReference>
<evidence type="ECO:0000256" key="6">
    <source>
        <dbReference type="SAM" id="Phobius"/>
    </source>
</evidence>
<dbReference type="Pfam" id="PF04138">
    <property type="entry name" value="GtrA_DPMS_TM"/>
    <property type="match status" value="1"/>
</dbReference>
<evidence type="ECO:0000256" key="5">
    <source>
        <dbReference type="ARBA" id="ARBA00023136"/>
    </source>
</evidence>
<proteinExistence type="inferred from homology"/>
<feature type="transmembrane region" description="Helical" evidence="6">
    <location>
        <begin position="141"/>
        <end position="164"/>
    </location>
</feature>
<comment type="subcellular location">
    <subcellularLocation>
        <location evidence="1">Membrane</location>
        <topology evidence="1">Multi-pass membrane protein</topology>
    </subcellularLocation>
</comment>
<dbReference type="GO" id="GO:0005886">
    <property type="term" value="C:plasma membrane"/>
    <property type="evidence" value="ECO:0007669"/>
    <property type="project" value="TreeGrafter"/>
</dbReference>
<dbReference type="InterPro" id="IPR007267">
    <property type="entry name" value="GtrA_DPMS_TM"/>
</dbReference>
<reference evidence="8 9" key="1">
    <citation type="submission" date="2017-12" db="EMBL/GenBank/DDBJ databases">
        <title>Legionella sainthelensi LA01-117, whole genome sequence of a clinical isolate from New Zealand.</title>
        <authorList>
            <person name="Cree S.L."/>
            <person name="Slow S."/>
            <person name="Kennedy M.A."/>
            <person name="Murdoch D.R."/>
            <person name="Biggs P.J."/>
            <person name="Anderson T."/>
        </authorList>
    </citation>
    <scope>NUCLEOTIDE SEQUENCE [LARGE SCALE GENOMIC DNA]</scope>
    <source>
        <strain evidence="8 9">LA01-117</strain>
    </source>
</reference>
<keyword evidence="3 6" id="KW-0812">Transmembrane</keyword>
<dbReference type="KEGG" id="lsh:CAB17_05165"/>
<feature type="transmembrane region" description="Helical" evidence="6">
    <location>
        <begin position="51"/>
        <end position="72"/>
    </location>
</feature>
<dbReference type="PANTHER" id="PTHR38459:SF1">
    <property type="entry name" value="PROPHAGE BACTOPRENOL-LINKED GLUCOSE TRANSLOCASE HOMOLOG"/>
    <property type="match status" value="1"/>
</dbReference>
<evidence type="ECO:0000259" key="7">
    <source>
        <dbReference type="Pfam" id="PF04138"/>
    </source>
</evidence>
<evidence type="ECO:0000256" key="3">
    <source>
        <dbReference type="ARBA" id="ARBA00022692"/>
    </source>
</evidence>
<feature type="domain" description="GtrA/DPMS transmembrane" evidence="7">
    <location>
        <begin position="53"/>
        <end position="163"/>
    </location>
</feature>
<comment type="similarity">
    <text evidence="2">Belongs to the GtrA family.</text>
</comment>
<feature type="transmembrane region" description="Helical" evidence="6">
    <location>
        <begin position="110"/>
        <end position="129"/>
    </location>
</feature>
<evidence type="ECO:0000256" key="2">
    <source>
        <dbReference type="ARBA" id="ARBA00009399"/>
    </source>
</evidence>
<gene>
    <name evidence="8" type="ORF">CAB17_05165</name>
</gene>
<evidence type="ECO:0000256" key="4">
    <source>
        <dbReference type="ARBA" id="ARBA00022989"/>
    </source>
</evidence>
<dbReference type="AlphaFoldDB" id="A0A2H5FJ03"/>